<dbReference type="EMBL" id="JACEIK010030621">
    <property type="protein sequence ID" value="MCE5166729.1"/>
    <property type="molecule type" value="Genomic_DNA"/>
</dbReference>
<sequence length="51" mass="5959">MPPKMGLPCTCFSSAGRKLASTKRRYLHKWDWSTPIFHLLAVDWHLQTTDE</sequence>
<feature type="non-terminal residue" evidence="1">
    <location>
        <position position="51"/>
    </location>
</feature>
<gene>
    <name evidence="1" type="ORF">HAX54_025238</name>
</gene>
<accession>A0ABS8Y6U8</accession>
<name>A0ABS8Y6U8_DATST</name>
<proteinExistence type="predicted"/>
<dbReference type="Proteomes" id="UP000823775">
    <property type="component" value="Unassembled WGS sequence"/>
</dbReference>
<protein>
    <submittedName>
        <fullName evidence="1">Uncharacterized protein</fullName>
    </submittedName>
</protein>
<evidence type="ECO:0000313" key="1">
    <source>
        <dbReference type="EMBL" id="MCE5166729.1"/>
    </source>
</evidence>
<organism evidence="1 2">
    <name type="scientific">Datura stramonium</name>
    <name type="common">Jimsonweed</name>
    <name type="synonym">Common thornapple</name>
    <dbReference type="NCBI Taxonomy" id="4076"/>
    <lineage>
        <taxon>Eukaryota</taxon>
        <taxon>Viridiplantae</taxon>
        <taxon>Streptophyta</taxon>
        <taxon>Embryophyta</taxon>
        <taxon>Tracheophyta</taxon>
        <taxon>Spermatophyta</taxon>
        <taxon>Magnoliopsida</taxon>
        <taxon>eudicotyledons</taxon>
        <taxon>Gunneridae</taxon>
        <taxon>Pentapetalae</taxon>
        <taxon>asterids</taxon>
        <taxon>lamiids</taxon>
        <taxon>Solanales</taxon>
        <taxon>Solanaceae</taxon>
        <taxon>Solanoideae</taxon>
        <taxon>Datureae</taxon>
        <taxon>Datura</taxon>
    </lineage>
</organism>
<comment type="caution">
    <text evidence="1">The sequence shown here is derived from an EMBL/GenBank/DDBJ whole genome shotgun (WGS) entry which is preliminary data.</text>
</comment>
<reference evidence="1 2" key="1">
    <citation type="journal article" date="2021" name="BMC Genomics">
        <title>Datura genome reveals duplications of psychoactive alkaloid biosynthetic genes and high mutation rate following tissue culture.</title>
        <authorList>
            <person name="Rajewski A."/>
            <person name="Carter-House D."/>
            <person name="Stajich J."/>
            <person name="Litt A."/>
        </authorList>
    </citation>
    <scope>NUCLEOTIDE SEQUENCE [LARGE SCALE GENOMIC DNA]</scope>
    <source>
        <strain evidence="1">AR-01</strain>
    </source>
</reference>
<keyword evidence="2" id="KW-1185">Reference proteome</keyword>
<evidence type="ECO:0000313" key="2">
    <source>
        <dbReference type="Proteomes" id="UP000823775"/>
    </source>
</evidence>